<proteinExistence type="predicted"/>
<dbReference type="SUPFAM" id="SSF109604">
    <property type="entry name" value="HD-domain/PDEase-like"/>
    <property type="match status" value="1"/>
</dbReference>
<evidence type="ECO:0000313" key="2">
    <source>
        <dbReference type="EMBL" id="GLH65988.1"/>
    </source>
</evidence>
<dbReference type="RefSeq" id="WP_285606077.1">
    <property type="nucleotide sequence ID" value="NZ_BSDC01000001.1"/>
</dbReference>
<dbReference type="Pfam" id="PF13328">
    <property type="entry name" value="HD_4"/>
    <property type="match status" value="1"/>
</dbReference>
<dbReference type="SMART" id="SM00471">
    <property type="entry name" value="HDc"/>
    <property type="match status" value="1"/>
</dbReference>
<dbReference type="PANTHER" id="PTHR46246">
    <property type="entry name" value="GUANOSINE-3',5'-BIS(DIPHOSPHATE) 3'-PYROPHOSPHOHYDROLASE MESH1"/>
    <property type="match status" value="1"/>
</dbReference>
<dbReference type="EMBL" id="BSDC01000001">
    <property type="protein sequence ID" value="GLH65988.1"/>
    <property type="molecule type" value="Genomic_DNA"/>
</dbReference>
<protein>
    <recommendedName>
        <fullName evidence="1">HD/PDEase domain-containing protein</fullName>
    </recommendedName>
</protein>
<dbReference type="InterPro" id="IPR052194">
    <property type="entry name" value="MESH1"/>
</dbReference>
<dbReference type="PANTHER" id="PTHR46246:SF1">
    <property type="entry name" value="GUANOSINE-3',5'-BIS(DIPHOSPHATE) 3'-PYROPHOSPHOHYDROLASE MESH1"/>
    <property type="match status" value="1"/>
</dbReference>
<feature type="domain" description="HD/PDEase" evidence="1">
    <location>
        <begin position="30"/>
        <end position="144"/>
    </location>
</feature>
<gene>
    <name evidence="2" type="ORF">GETHED_03520</name>
</gene>
<dbReference type="InterPro" id="IPR003607">
    <property type="entry name" value="HD/PDEase_dom"/>
</dbReference>
<name>A0ABQ5PUE9_9BACT</name>
<sequence length="195" mass="21294">MTQPLDLTPRFTQALEFARTAHQGQLRKGTTIPYLAHPLAVASLALTFGADEDEAIAALLHDTAEDGGGAPMLARIEAAFGSRVAAIVRACSDSLTEDPQEKAPWRERKETHFAHLATAPHSVRLVAAADKLHNLQSLLADLRTQGNDVWSRFKAGRPDQLWYYGAGVDRLAADPAAPWSRPLRDAYRALSELHP</sequence>
<evidence type="ECO:0000259" key="1">
    <source>
        <dbReference type="SMART" id="SM00471"/>
    </source>
</evidence>
<dbReference type="Proteomes" id="UP001165044">
    <property type="component" value="Unassembled WGS sequence"/>
</dbReference>
<dbReference type="Gene3D" id="1.10.3210.10">
    <property type="entry name" value="Hypothetical protein af1432"/>
    <property type="match status" value="1"/>
</dbReference>
<comment type="caution">
    <text evidence="2">The sequence shown here is derived from an EMBL/GenBank/DDBJ whole genome shotgun (WGS) entry which is preliminary data.</text>
</comment>
<evidence type="ECO:0000313" key="3">
    <source>
        <dbReference type="Proteomes" id="UP001165044"/>
    </source>
</evidence>
<accession>A0ABQ5PUE9</accession>
<reference evidence="2" key="1">
    <citation type="journal article" date="2023" name="Antonie Van Leeuwenhoek">
        <title>Mesoterricola silvestris gen. nov., sp. nov., Mesoterricola sediminis sp. nov., Geothrix oryzae sp. nov., Geothrix edaphica sp. nov., Geothrix rubra sp. nov., and Geothrix limicola sp. nov., six novel members of Acidobacteriota isolated from soils.</title>
        <authorList>
            <person name="Itoh H."/>
            <person name="Sugisawa Y."/>
            <person name="Mise K."/>
            <person name="Xu Z."/>
            <person name="Kuniyasu M."/>
            <person name="Ushijima N."/>
            <person name="Kawano K."/>
            <person name="Kobayashi E."/>
            <person name="Shiratori Y."/>
            <person name="Masuda Y."/>
            <person name="Senoo K."/>
        </authorList>
    </citation>
    <scope>NUCLEOTIDE SEQUENCE</scope>
    <source>
        <strain evidence="2">Red802</strain>
    </source>
</reference>
<keyword evidence="3" id="KW-1185">Reference proteome</keyword>
<organism evidence="2 3">
    <name type="scientific">Geothrix edaphica</name>
    <dbReference type="NCBI Taxonomy" id="2927976"/>
    <lineage>
        <taxon>Bacteria</taxon>
        <taxon>Pseudomonadati</taxon>
        <taxon>Acidobacteriota</taxon>
        <taxon>Holophagae</taxon>
        <taxon>Holophagales</taxon>
        <taxon>Holophagaceae</taxon>
        <taxon>Geothrix</taxon>
    </lineage>
</organism>